<dbReference type="GO" id="GO:0008448">
    <property type="term" value="F:N-acetylglucosamine-6-phosphate deacetylase activity"/>
    <property type="evidence" value="ECO:0007669"/>
    <property type="project" value="TreeGrafter"/>
</dbReference>
<sequence>MRRLPDLWLTGAKVLRDGALEPAEQGIATGRLGQPQPGAAEVDLAGCLILPGIVDLHGPTPFPLRAARDLDSVLAALDRRAARGGVTTGHLVQHWGWTTGWNGHDGACNLMQAVARRRAGALTDLRVKPCVEIRLAAMAAPLLSAMDLFNLRYAVLTDSLEPLMALHRRQPQEFEQRAKGLGLTAAELLARMAAAFAGAGAVPASLRALAGGFDMAGVRFGSSGDPDAETRELHAMMGARIAEFPGSRRAAMAAPPVGDGVVLSARRIAAGDPEEARLMQDLLRAGGRVALASQGDPAALVAAAFRLADQGLCSLATGWGALSTIPAALLGLHDRGRIASGLRADLVIVDAATRRIAAVICDGRLVHARPEWRSRFRPRPATRFAAQ</sequence>
<reference evidence="2" key="1">
    <citation type="submission" date="2021-01" db="EMBL/GenBank/DDBJ databases">
        <title>Tabrizicola alba sp. nov. a motile alkaliphilic bacterium isolated from a soda lake.</title>
        <authorList>
            <person name="Szuroczki S."/>
            <person name="Abbaszade G."/>
            <person name="Schumann P."/>
            <person name="Toth E."/>
        </authorList>
    </citation>
    <scope>NUCLEOTIDE SEQUENCE</scope>
    <source>
        <strain evidence="2">DMG-N-6</strain>
    </source>
</reference>
<organism evidence="2 3">
    <name type="scientific">Szabonella alba</name>
    <dbReference type="NCBI Taxonomy" id="2804194"/>
    <lineage>
        <taxon>Bacteria</taxon>
        <taxon>Pseudomonadati</taxon>
        <taxon>Pseudomonadota</taxon>
        <taxon>Alphaproteobacteria</taxon>
        <taxon>Rhodobacterales</taxon>
        <taxon>Paracoccaceae</taxon>
        <taxon>Szabonella</taxon>
    </lineage>
</organism>
<name>A0A8K0V4R0_9RHOB</name>
<protein>
    <submittedName>
        <fullName evidence="2">Alkylphosphonate utilization protein</fullName>
    </submittedName>
</protein>
<dbReference type="Gene3D" id="2.30.40.10">
    <property type="entry name" value="Urease, subunit C, domain 1"/>
    <property type="match status" value="1"/>
</dbReference>
<dbReference type="AlphaFoldDB" id="A0A8K0V4R0"/>
<gene>
    <name evidence="2" type="ORF">JL811_01035</name>
</gene>
<keyword evidence="1" id="KW-0378">Hydrolase</keyword>
<dbReference type="SUPFAM" id="SSF51338">
    <property type="entry name" value="Composite domain of metallo-dependent hydrolases"/>
    <property type="match status" value="1"/>
</dbReference>
<evidence type="ECO:0000256" key="1">
    <source>
        <dbReference type="ARBA" id="ARBA00022801"/>
    </source>
</evidence>
<evidence type="ECO:0000313" key="2">
    <source>
        <dbReference type="EMBL" id="MBL4915789.1"/>
    </source>
</evidence>
<keyword evidence="3" id="KW-1185">Reference proteome</keyword>
<dbReference type="RefSeq" id="WP_202686362.1">
    <property type="nucleotide sequence ID" value="NZ_JAESVN010000001.1"/>
</dbReference>
<comment type="caution">
    <text evidence="2">The sequence shown here is derived from an EMBL/GenBank/DDBJ whole genome shotgun (WGS) entry which is preliminary data.</text>
</comment>
<dbReference type="Gene3D" id="3.20.20.140">
    <property type="entry name" value="Metal-dependent hydrolases"/>
    <property type="match status" value="1"/>
</dbReference>
<dbReference type="InterPro" id="IPR011059">
    <property type="entry name" value="Metal-dep_hydrolase_composite"/>
</dbReference>
<dbReference type="PANTHER" id="PTHR11113:SF14">
    <property type="entry name" value="N-ACETYLGLUCOSAMINE-6-PHOSPHATE DEACETYLASE"/>
    <property type="match status" value="1"/>
</dbReference>
<accession>A0A8K0V4R0</accession>
<evidence type="ECO:0000313" key="3">
    <source>
        <dbReference type="Proteomes" id="UP000648908"/>
    </source>
</evidence>
<proteinExistence type="predicted"/>
<dbReference type="GO" id="GO:0006046">
    <property type="term" value="P:N-acetylglucosamine catabolic process"/>
    <property type="evidence" value="ECO:0007669"/>
    <property type="project" value="TreeGrafter"/>
</dbReference>
<dbReference type="Proteomes" id="UP000648908">
    <property type="component" value="Unassembled WGS sequence"/>
</dbReference>
<dbReference type="EMBL" id="JAESVN010000001">
    <property type="protein sequence ID" value="MBL4915789.1"/>
    <property type="molecule type" value="Genomic_DNA"/>
</dbReference>
<dbReference type="PANTHER" id="PTHR11113">
    <property type="entry name" value="N-ACETYLGLUCOSAMINE-6-PHOSPHATE DEACETYLASE"/>
    <property type="match status" value="1"/>
</dbReference>